<dbReference type="RefSeq" id="XP_014664034.1">
    <property type="nucleotide sequence ID" value="XM_014808548.1"/>
</dbReference>
<dbReference type="InterPro" id="IPR052787">
    <property type="entry name" value="MAVS"/>
</dbReference>
<proteinExistence type="predicted"/>
<name>A0ABM1DVR3_PRICU</name>
<sequence>MAATMYCGLDLQCFDANDETLNNDEEHIEPKEKRRRFKPVDEVNVSDLVKRKDSQNTQNVIKNAVSVLRDFCKETAKTLPENIVEVTELCSVLQEFFLCARKKNSEEYKCNGLIGIRYGLQRYFQCKRKWDIIDDGEFKDANVVFKAKIKDLKRIGKGVYHHPAITEEDLQKLYHSSCMSANTPSGLQTKVQFDIQLYLCRSGRENLSKMTVDHFAISTDASGRRFVYQQVGKLAKNHKTADGARSEGRMYEIRGDLLCPVASFEKLLSKLNPYLNRLWQKPMKANSVTELSPMWFHNLCLGKNSLGILMKRISEEAKLSVVYTNDSIRATSVIYLDQKVFKDRQIMSVGVHRSETNTQASAGDAPTADDEEEMSDGLESLENSCSVLSPSTERQIRTPLLAAVILQPAATAAAERRSTGDAPTSSANAVVVREEDRHRLTRARSVGNATMRVVMPRCTHNAPPSAARSPPPPPPPPYTELMALVVPGEIRGMSDDVLRRAVAYHRRVHAQVELTSWLLEEEKERRWQAQDDR</sequence>
<dbReference type="PANTHER" id="PTHR21446:SF6">
    <property type="entry name" value="MITOCHONDRIAL ANTIVIRAL-SIGNALING PROTEIN"/>
    <property type="match status" value="1"/>
</dbReference>
<protein>
    <submittedName>
        <fullName evidence="3">Uncharacterized protein LOC106806559</fullName>
    </submittedName>
</protein>
<evidence type="ECO:0000256" key="1">
    <source>
        <dbReference type="SAM" id="MobiDB-lite"/>
    </source>
</evidence>
<evidence type="ECO:0000313" key="2">
    <source>
        <dbReference type="Proteomes" id="UP000695022"/>
    </source>
</evidence>
<dbReference type="PANTHER" id="PTHR21446">
    <property type="entry name" value="DUF3504 DOMAIN-CONTAINING PROTEIN"/>
    <property type="match status" value="1"/>
</dbReference>
<evidence type="ECO:0000313" key="3">
    <source>
        <dbReference type="RefSeq" id="XP_014664034.1"/>
    </source>
</evidence>
<feature type="region of interest" description="Disordered" evidence="1">
    <location>
        <begin position="415"/>
        <end position="436"/>
    </location>
</feature>
<accession>A0ABM1DVR3</accession>
<reference evidence="3" key="1">
    <citation type="submission" date="2025-08" db="UniProtKB">
        <authorList>
            <consortium name="RefSeq"/>
        </authorList>
    </citation>
    <scope>IDENTIFICATION</scope>
</reference>
<feature type="compositionally biased region" description="Acidic residues" evidence="1">
    <location>
        <begin position="367"/>
        <end position="376"/>
    </location>
</feature>
<feature type="compositionally biased region" description="Polar residues" evidence="1">
    <location>
        <begin position="381"/>
        <end position="390"/>
    </location>
</feature>
<dbReference type="Proteomes" id="UP000695022">
    <property type="component" value="Unplaced"/>
</dbReference>
<gene>
    <name evidence="3" type="primary">LOC106806559</name>
</gene>
<dbReference type="GeneID" id="106806559"/>
<organism evidence="2 3">
    <name type="scientific">Priapulus caudatus</name>
    <name type="common">Priapulid worm</name>
    <dbReference type="NCBI Taxonomy" id="37621"/>
    <lineage>
        <taxon>Eukaryota</taxon>
        <taxon>Metazoa</taxon>
        <taxon>Ecdysozoa</taxon>
        <taxon>Scalidophora</taxon>
        <taxon>Priapulida</taxon>
        <taxon>Priapulimorpha</taxon>
        <taxon>Priapulimorphida</taxon>
        <taxon>Priapulidae</taxon>
        <taxon>Priapulus</taxon>
    </lineage>
</organism>
<keyword evidence="2" id="KW-1185">Reference proteome</keyword>
<feature type="region of interest" description="Disordered" evidence="1">
    <location>
        <begin position="352"/>
        <end position="390"/>
    </location>
</feature>